<organism evidence="5">
    <name type="scientific">Nicotiana attenuata</name>
    <name type="common">Coyote tobacco</name>
    <dbReference type="NCBI Taxonomy" id="49451"/>
    <lineage>
        <taxon>Eukaryota</taxon>
        <taxon>Viridiplantae</taxon>
        <taxon>Streptophyta</taxon>
        <taxon>Embryophyta</taxon>
        <taxon>Tracheophyta</taxon>
        <taxon>Spermatophyta</taxon>
        <taxon>Magnoliopsida</taxon>
        <taxon>eudicotyledons</taxon>
        <taxon>Gunneridae</taxon>
        <taxon>Pentapetalae</taxon>
        <taxon>asterids</taxon>
        <taxon>lamiids</taxon>
        <taxon>Solanales</taxon>
        <taxon>Solanaceae</taxon>
        <taxon>Nicotianoideae</taxon>
        <taxon>Nicotianeae</taxon>
        <taxon>Nicotiana</taxon>
    </lineage>
</organism>
<evidence type="ECO:0000313" key="5">
    <source>
        <dbReference type="EMBL" id="AFL46177.1"/>
    </source>
</evidence>
<dbReference type="Pfam" id="PF06200">
    <property type="entry name" value="tify"/>
    <property type="match status" value="1"/>
</dbReference>
<evidence type="ECO:0000256" key="1">
    <source>
        <dbReference type="ARBA" id="ARBA00008614"/>
    </source>
</evidence>
<dbReference type="EMBL" id="MJEQ01005456">
    <property type="protein sequence ID" value="OIT20320.1"/>
    <property type="molecule type" value="Genomic_DNA"/>
</dbReference>
<dbReference type="AlphaFoldDB" id="I3WTB0"/>
<dbReference type="InterPro" id="IPR018467">
    <property type="entry name" value="CCT_CS"/>
</dbReference>
<name>I3WTB0_NICAT</name>
<dbReference type="OrthoDB" id="649989at2759"/>
<protein>
    <recommendedName>
        <fullName evidence="2">Protein TIFY</fullName>
    </recommendedName>
    <alternativeName>
        <fullName evidence="2">Jasmonate ZIM domain-containing protein</fullName>
    </alternativeName>
</protein>
<feature type="region of interest" description="Disordered" evidence="3">
    <location>
        <begin position="167"/>
        <end position="188"/>
    </location>
</feature>
<dbReference type="Proteomes" id="UP000187609">
    <property type="component" value="Unassembled WGS sequence"/>
</dbReference>
<dbReference type="GeneID" id="109220335"/>
<keyword evidence="7" id="KW-1185">Reference proteome</keyword>
<keyword evidence="2" id="KW-1184">Jasmonic acid signaling pathway</keyword>
<reference evidence="6 7" key="2">
    <citation type="submission" date="2016-11" db="EMBL/GenBank/DDBJ databases">
        <title>The genome of Nicotiana attenuata.</title>
        <authorList>
            <person name="Xu S."/>
            <person name="Brockmoeller T."/>
            <person name="Gaquerel E."/>
            <person name="Navarro A."/>
            <person name="Kuhl H."/>
            <person name="Gase K."/>
            <person name="Ling Z."/>
            <person name="Zhou W."/>
            <person name="Kreitzer C."/>
            <person name="Stanke M."/>
            <person name="Tang H."/>
            <person name="Lyons E."/>
            <person name="Pandey P."/>
            <person name="Pandey S.P."/>
            <person name="Timmermann B."/>
            <person name="Baldwin I.T."/>
        </authorList>
    </citation>
    <scope>NUCLEOTIDE SEQUENCE [LARGE SCALE GENOMIC DNA]</scope>
    <source>
        <strain evidence="7">cv. UT</strain>
        <strain evidence="6">UT</strain>
        <tissue evidence="6">Leaves</tissue>
    </source>
</reference>
<evidence type="ECO:0000259" key="4">
    <source>
        <dbReference type="PROSITE" id="PS51320"/>
    </source>
</evidence>
<keyword evidence="2" id="KW-0539">Nucleus</keyword>
<dbReference type="GO" id="GO:0005634">
    <property type="term" value="C:nucleus"/>
    <property type="evidence" value="ECO:0007669"/>
    <property type="project" value="UniProtKB-SubCell"/>
</dbReference>
<sequence length="188" mass="21564">MYCSSKVANNFLKIEKFNKNFDYQKQINESNLKGIGNNGSHRRMSALELAILPGIKHDTQLPVLQREKSESEQLTIFYAGIVHVYDNLPVEKAQSIMDFARESSLFSGSTNVKFPPKEAEPNQKSQVPFACKFQAELPIARRKSLKRFFEKRHNRIISKHPYASPVITQHEDECNDQSGNYSLKEKNS</sequence>
<dbReference type="OMA" id="FACKFQA"/>
<dbReference type="Gramene" id="OIT20320">
    <property type="protein sequence ID" value="OIT20320"/>
    <property type="gene ID" value="A4A49_38280"/>
</dbReference>
<evidence type="ECO:0000256" key="3">
    <source>
        <dbReference type="SAM" id="MobiDB-lite"/>
    </source>
</evidence>
<comment type="function">
    <text evidence="2">Repressor of jasmonate responses.</text>
</comment>
<dbReference type="PANTHER" id="PTHR33077:SF152">
    <property type="entry name" value="PROTEIN TIFY"/>
    <property type="match status" value="1"/>
</dbReference>
<dbReference type="InterPro" id="IPR010399">
    <property type="entry name" value="Tify_dom"/>
</dbReference>
<feature type="domain" description="Tify" evidence="4">
    <location>
        <begin position="67"/>
        <end position="102"/>
    </location>
</feature>
<evidence type="ECO:0000313" key="7">
    <source>
        <dbReference type="Proteomes" id="UP000187609"/>
    </source>
</evidence>
<dbReference type="SMR" id="I3WTB0"/>
<comment type="similarity">
    <text evidence="1 2">Belongs to the TIFY/JAZ family.</text>
</comment>
<proteinExistence type="evidence at transcript level"/>
<reference evidence="5" key="1">
    <citation type="journal article" date="2012" name="Plant Physiol.">
        <title>NaJAZh Regulates a Subset of Defense Responses against Herbivores and Spontaneous Leaf Necrosis in Nicotiana attenuata Plants.</title>
        <authorList>
            <person name="Oh Y."/>
            <person name="Baldwin I.T."/>
            <person name="Galis I."/>
        </authorList>
    </citation>
    <scope>NUCLEOTIDE SEQUENCE</scope>
</reference>
<dbReference type="GO" id="GO:0009611">
    <property type="term" value="P:response to wounding"/>
    <property type="evidence" value="ECO:0007669"/>
    <property type="project" value="UniProtKB-UniRule"/>
</dbReference>
<gene>
    <name evidence="6" type="primary">TIFY3B</name>
    <name evidence="6" type="ORF">A4A49_38280</name>
</gene>
<dbReference type="PROSITE" id="PS51320">
    <property type="entry name" value="TIFY"/>
    <property type="match status" value="1"/>
</dbReference>
<evidence type="ECO:0000256" key="2">
    <source>
        <dbReference type="RuleBase" id="RU369065"/>
    </source>
</evidence>
<dbReference type="EMBL" id="JQ172770">
    <property type="protein sequence ID" value="AFL46177.1"/>
    <property type="molecule type" value="mRNA"/>
</dbReference>
<dbReference type="GO" id="GO:0031347">
    <property type="term" value="P:regulation of defense response"/>
    <property type="evidence" value="ECO:0007669"/>
    <property type="project" value="UniProtKB-UniRule"/>
</dbReference>
<comment type="domain">
    <text evidence="2">The jas domain is required for interaction with COI1.</text>
</comment>
<accession>I3WTB0</accession>
<comment type="subcellular location">
    <subcellularLocation>
        <location evidence="2">Nucleus</location>
    </subcellularLocation>
</comment>
<dbReference type="PANTHER" id="PTHR33077">
    <property type="entry name" value="PROTEIN TIFY 4A-RELATED-RELATED"/>
    <property type="match status" value="1"/>
</dbReference>
<dbReference type="SMART" id="SM00979">
    <property type="entry name" value="TIFY"/>
    <property type="match status" value="1"/>
</dbReference>
<evidence type="ECO:0000313" key="6">
    <source>
        <dbReference type="EMBL" id="OIT20320.1"/>
    </source>
</evidence>
<dbReference type="InterPro" id="IPR040390">
    <property type="entry name" value="TIFY/JAZ"/>
</dbReference>
<dbReference type="KEGG" id="nau:109220335"/>
<dbReference type="Pfam" id="PF09425">
    <property type="entry name" value="Jas_motif"/>
    <property type="match status" value="1"/>
</dbReference>
<dbReference type="STRING" id="49451.I3WTB0"/>
<dbReference type="GO" id="GO:2000022">
    <property type="term" value="P:regulation of jasmonic acid mediated signaling pathway"/>
    <property type="evidence" value="ECO:0007669"/>
    <property type="project" value="UniProtKB-UniRule"/>
</dbReference>